<dbReference type="EMBL" id="BAAABY010000042">
    <property type="protein sequence ID" value="GAA0484101.1"/>
    <property type="molecule type" value="Genomic_DNA"/>
</dbReference>
<keyword evidence="1" id="KW-1133">Transmembrane helix</keyword>
<comment type="caution">
    <text evidence="2">The sequence shown here is derived from an EMBL/GenBank/DDBJ whole genome shotgun (WGS) entry which is preliminary data.</text>
</comment>
<evidence type="ECO:0000313" key="3">
    <source>
        <dbReference type="Proteomes" id="UP001500909"/>
    </source>
</evidence>
<gene>
    <name evidence="2" type="ORF">GCM10010361_56190</name>
</gene>
<keyword evidence="3" id="KW-1185">Reference proteome</keyword>
<accession>A0ABN1AUF0</accession>
<dbReference type="RefSeq" id="WP_346098099.1">
    <property type="nucleotide sequence ID" value="NZ_BAAABY010000042.1"/>
</dbReference>
<name>A0ABN1AUF0_9ACTN</name>
<feature type="transmembrane region" description="Helical" evidence="1">
    <location>
        <begin position="58"/>
        <end position="80"/>
    </location>
</feature>
<reference evidence="2 3" key="1">
    <citation type="journal article" date="2019" name="Int. J. Syst. Evol. Microbiol.">
        <title>The Global Catalogue of Microorganisms (GCM) 10K type strain sequencing project: providing services to taxonomists for standard genome sequencing and annotation.</title>
        <authorList>
            <consortium name="The Broad Institute Genomics Platform"/>
            <consortium name="The Broad Institute Genome Sequencing Center for Infectious Disease"/>
            <person name="Wu L."/>
            <person name="Ma J."/>
        </authorList>
    </citation>
    <scope>NUCLEOTIDE SEQUENCE [LARGE SCALE GENOMIC DNA]</scope>
    <source>
        <strain evidence="2 3">JCM 4805</strain>
    </source>
</reference>
<keyword evidence="1" id="KW-0812">Transmembrane</keyword>
<feature type="transmembrane region" description="Helical" evidence="1">
    <location>
        <begin position="12"/>
        <end position="38"/>
    </location>
</feature>
<dbReference type="Proteomes" id="UP001500909">
    <property type="component" value="Unassembled WGS sequence"/>
</dbReference>
<evidence type="ECO:0000313" key="2">
    <source>
        <dbReference type="EMBL" id="GAA0484101.1"/>
    </source>
</evidence>
<keyword evidence="1" id="KW-0472">Membrane</keyword>
<feature type="transmembrane region" description="Helical" evidence="1">
    <location>
        <begin position="87"/>
        <end position="107"/>
    </location>
</feature>
<organism evidence="2 3">
    <name type="scientific">Streptomyces olivaceiscleroticus</name>
    <dbReference type="NCBI Taxonomy" id="68245"/>
    <lineage>
        <taxon>Bacteria</taxon>
        <taxon>Bacillati</taxon>
        <taxon>Actinomycetota</taxon>
        <taxon>Actinomycetes</taxon>
        <taxon>Kitasatosporales</taxon>
        <taxon>Streptomycetaceae</taxon>
        <taxon>Streptomyces</taxon>
    </lineage>
</organism>
<evidence type="ECO:0000256" key="1">
    <source>
        <dbReference type="SAM" id="Phobius"/>
    </source>
</evidence>
<protein>
    <submittedName>
        <fullName evidence="2">Uncharacterized protein</fullName>
    </submittedName>
</protein>
<sequence>MDNAHTAAVGTVGRVAGGLVVLAAAAVTFLFLPFLTMASDSCFEGDTRTICGAAGQQAVALVPQVAGFLAAALAVCGMAWRARGGVICLLVAPALLGVAWLTDFAIVGS</sequence>
<proteinExistence type="predicted"/>